<organism evidence="2 3">
    <name type="scientific">Tistrella arctica</name>
    <dbReference type="NCBI Taxonomy" id="3133430"/>
    <lineage>
        <taxon>Bacteria</taxon>
        <taxon>Pseudomonadati</taxon>
        <taxon>Pseudomonadota</taxon>
        <taxon>Alphaproteobacteria</taxon>
        <taxon>Geminicoccales</taxon>
        <taxon>Geminicoccaceae</taxon>
        <taxon>Tistrella</taxon>
    </lineage>
</organism>
<reference evidence="2 3" key="1">
    <citation type="submission" date="2024-03" db="EMBL/GenBank/DDBJ databases">
        <title>High-quality draft genome sequencing of Tistrella sp. BH-R2-4.</title>
        <authorList>
            <person name="Dong C."/>
        </authorList>
    </citation>
    <scope>NUCLEOTIDE SEQUENCE [LARGE SCALE GENOMIC DNA]</scope>
    <source>
        <strain evidence="2 3">BH-R2-4</strain>
    </source>
</reference>
<evidence type="ECO:0000313" key="2">
    <source>
        <dbReference type="EMBL" id="MEN2990102.1"/>
    </source>
</evidence>
<feature type="transmembrane region" description="Helical" evidence="1">
    <location>
        <begin position="50"/>
        <end position="73"/>
    </location>
</feature>
<keyword evidence="1" id="KW-1133">Transmembrane helix</keyword>
<gene>
    <name evidence="2" type="ORF">WG926_17415</name>
</gene>
<accession>A0ABU9YMR1</accession>
<sequence>MMTDGFDPVAMLGVPLTGILLLGLVSVLVRVLPAYLPLPTSPATRRRIEVVLPVAVFINLAIYCAAGEIGTATRPALAGFATLALLFPWRRRLPFILLVLIPSGVYVAVLKLSGG</sequence>
<comment type="caution">
    <text evidence="2">The sequence shown here is derived from an EMBL/GenBank/DDBJ whole genome shotgun (WGS) entry which is preliminary data.</text>
</comment>
<evidence type="ECO:0000256" key="1">
    <source>
        <dbReference type="SAM" id="Phobius"/>
    </source>
</evidence>
<dbReference type="RefSeq" id="WP_345937910.1">
    <property type="nucleotide sequence ID" value="NZ_JBBKTW010000006.1"/>
</dbReference>
<protein>
    <submittedName>
        <fullName evidence="2">Uncharacterized protein</fullName>
    </submittedName>
</protein>
<feature type="transmembrane region" description="Helical" evidence="1">
    <location>
        <begin position="12"/>
        <end position="38"/>
    </location>
</feature>
<feature type="transmembrane region" description="Helical" evidence="1">
    <location>
        <begin position="93"/>
        <end position="112"/>
    </location>
</feature>
<keyword evidence="3" id="KW-1185">Reference proteome</keyword>
<name>A0ABU9YMR1_9PROT</name>
<keyword evidence="1" id="KW-0812">Transmembrane</keyword>
<evidence type="ECO:0000313" key="3">
    <source>
        <dbReference type="Proteomes" id="UP001413721"/>
    </source>
</evidence>
<proteinExistence type="predicted"/>
<dbReference type="EMBL" id="JBBKTW010000006">
    <property type="protein sequence ID" value="MEN2990102.1"/>
    <property type="molecule type" value="Genomic_DNA"/>
</dbReference>
<dbReference type="Proteomes" id="UP001413721">
    <property type="component" value="Unassembled WGS sequence"/>
</dbReference>
<keyword evidence="1" id="KW-0472">Membrane</keyword>